<evidence type="ECO:0000256" key="1">
    <source>
        <dbReference type="SAM" id="MobiDB-lite"/>
    </source>
</evidence>
<name>A0A6F9DPL7_9ASCI</name>
<organism evidence="3">
    <name type="scientific">Phallusia mammillata</name>
    <dbReference type="NCBI Taxonomy" id="59560"/>
    <lineage>
        <taxon>Eukaryota</taxon>
        <taxon>Metazoa</taxon>
        <taxon>Chordata</taxon>
        <taxon>Tunicata</taxon>
        <taxon>Ascidiacea</taxon>
        <taxon>Phlebobranchia</taxon>
        <taxon>Ascidiidae</taxon>
        <taxon>Phallusia</taxon>
    </lineage>
</organism>
<dbReference type="InterPro" id="IPR001932">
    <property type="entry name" value="PPM-type_phosphatase-like_dom"/>
</dbReference>
<dbReference type="SMART" id="SM00332">
    <property type="entry name" value="PP2Cc"/>
    <property type="match status" value="1"/>
</dbReference>
<dbReference type="SUPFAM" id="SSF81606">
    <property type="entry name" value="PP2C-like"/>
    <property type="match status" value="1"/>
</dbReference>
<sequence length="507" mass="56268">MAPTNCWNLRVTAEVNQGGRKYMEDVTSVQFERVKSGKIVVEYAAFAIFDGHGGKDAAHFARDNLLETIKLQKGFFSNNESTVKKSISEAFVITHHAMWNKLPEWPKTPLGHPSTAGTTASLVIIRGNRMYVANVGDSMVVMGSRDICEKPNQQPKSYVASGLTIDHKPELLKERKRIEKCGGCVMNKSGVNRVVWARPKLTHNGPIRRSTKLDKIPFLAVARSLGDLWSFNSELNEFVVSPVPDVYAYNLHPGKEQFVVLASDGLWNMVRPQECVSVVADIEDKRKNTGSISSPAHKLVQLALDRWAMRMMRADNTSVIVVIIERRKIEPSKGKGTYVESWTSAKSEMTGSDVEEFGSIATGEKETADKPMKVSLPTEGKPKEEEVEKPVLPPIEPLQDASISSSNGDVSDEVIVKTGEDKSGEKVEEPSSSGITESRVTRSQTLENTNSWGKRKSSTRTPTRDNKTRRVSLRCKIKKRPRSEGGAALVKSPEPRIRRLRAAKRSL</sequence>
<protein>
    <submittedName>
        <fullName evidence="3">Protein phosphatase 1D</fullName>
    </submittedName>
</protein>
<dbReference type="EMBL" id="LR789217">
    <property type="protein sequence ID" value="CAB3265079.1"/>
    <property type="molecule type" value="mRNA"/>
</dbReference>
<dbReference type="FunFam" id="3.60.40.10:FF:000060">
    <property type="entry name" value="Protein phosphatase 2c"/>
    <property type="match status" value="1"/>
</dbReference>
<proteinExistence type="evidence at transcript level"/>
<dbReference type="Pfam" id="PF00481">
    <property type="entry name" value="PP2C"/>
    <property type="match status" value="1"/>
</dbReference>
<feature type="compositionally biased region" description="Basic residues" evidence="1">
    <location>
        <begin position="498"/>
        <end position="507"/>
    </location>
</feature>
<dbReference type="AlphaFoldDB" id="A0A6F9DPL7"/>
<dbReference type="InterPro" id="IPR036457">
    <property type="entry name" value="PPM-type-like_dom_sf"/>
</dbReference>
<feature type="compositionally biased region" description="Basic residues" evidence="1">
    <location>
        <begin position="469"/>
        <end position="481"/>
    </location>
</feature>
<dbReference type="InterPro" id="IPR015655">
    <property type="entry name" value="PP2C"/>
</dbReference>
<reference evidence="3" key="1">
    <citation type="submission" date="2020-04" db="EMBL/GenBank/DDBJ databases">
        <authorList>
            <person name="Neveu A P."/>
        </authorList>
    </citation>
    <scope>NUCLEOTIDE SEQUENCE</scope>
    <source>
        <tissue evidence="3">Whole embryo</tissue>
    </source>
</reference>
<accession>A0A6F9DPL7</accession>
<feature type="compositionally biased region" description="Basic and acidic residues" evidence="1">
    <location>
        <begin position="414"/>
        <end position="429"/>
    </location>
</feature>
<dbReference type="PROSITE" id="PS51746">
    <property type="entry name" value="PPM_2"/>
    <property type="match status" value="1"/>
</dbReference>
<dbReference type="GO" id="GO:0004722">
    <property type="term" value="F:protein serine/threonine phosphatase activity"/>
    <property type="evidence" value="ECO:0007669"/>
    <property type="project" value="InterPro"/>
</dbReference>
<feature type="compositionally biased region" description="Basic and acidic residues" evidence="1">
    <location>
        <begin position="363"/>
        <end position="372"/>
    </location>
</feature>
<dbReference type="CDD" id="cd00143">
    <property type="entry name" value="PP2Cc"/>
    <property type="match status" value="1"/>
</dbReference>
<feature type="compositionally biased region" description="Basic and acidic residues" evidence="1">
    <location>
        <begin position="380"/>
        <end position="389"/>
    </location>
</feature>
<feature type="compositionally biased region" description="Polar residues" evidence="1">
    <location>
        <begin position="430"/>
        <end position="452"/>
    </location>
</feature>
<evidence type="ECO:0000259" key="2">
    <source>
        <dbReference type="PROSITE" id="PS51746"/>
    </source>
</evidence>
<feature type="domain" description="PPM-type phosphatase" evidence="2">
    <location>
        <begin position="10"/>
        <end position="324"/>
    </location>
</feature>
<gene>
    <name evidence="3" type="primary">Ppm1d</name>
</gene>
<evidence type="ECO:0000313" key="3">
    <source>
        <dbReference type="EMBL" id="CAB3265079.1"/>
    </source>
</evidence>
<dbReference type="Gene3D" id="3.60.40.10">
    <property type="entry name" value="PPM-type phosphatase domain"/>
    <property type="match status" value="1"/>
</dbReference>
<feature type="region of interest" description="Disordered" evidence="1">
    <location>
        <begin position="362"/>
        <end position="507"/>
    </location>
</feature>
<dbReference type="PANTHER" id="PTHR47992">
    <property type="entry name" value="PROTEIN PHOSPHATASE"/>
    <property type="match status" value="1"/>
</dbReference>